<gene>
    <name evidence="1" type="ORF">D2962_06190</name>
</gene>
<organism evidence="1 2">
    <name type="scientific">Biomaibacter acetigenes</name>
    <dbReference type="NCBI Taxonomy" id="2316383"/>
    <lineage>
        <taxon>Bacteria</taxon>
        <taxon>Bacillati</taxon>
        <taxon>Bacillota</taxon>
        <taxon>Clostridia</taxon>
        <taxon>Thermosediminibacterales</taxon>
        <taxon>Tepidanaerobacteraceae</taxon>
        <taxon>Biomaibacter</taxon>
    </lineage>
</organism>
<dbReference type="Proteomes" id="UP000280960">
    <property type="component" value="Chromosome"/>
</dbReference>
<keyword evidence="2" id="KW-1185">Reference proteome</keyword>
<proteinExistence type="predicted"/>
<sequence>MEYIIDTSKPANLNWAAKDAERIAQNVRNLISTWRYEVAYDRTLGIDQNMLDKPKDTIVALYVAEIYRLVSDYEPRATVKEVKFIGVDDEGNMQFRVVIEV</sequence>
<evidence type="ECO:0000313" key="2">
    <source>
        <dbReference type="Proteomes" id="UP000280960"/>
    </source>
</evidence>
<evidence type="ECO:0000313" key="1">
    <source>
        <dbReference type="EMBL" id="AYO30261.1"/>
    </source>
</evidence>
<evidence type="ECO:0008006" key="3">
    <source>
        <dbReference type="Google" id="ProtNLM"/>
    </source>
</evidence>
<dbReference type="EMBL" id="CP033169">
    <property type="protein sequence ID" value="AYO30261.1"/>
    <property type="molecule type" value="Genomic_DNA"/>
</dbReference>
<accession>A0A3G2R4G5</accession>
<dbReference type="SUPFAM" id="SSF160719">
    <property type="entry name" value="gpW/gp25-like"/>
    <property type="match status" value="1"/>
</dbReference>
<name>A0A3G2R4G5_9FIRM</name>
<dbReference type="KEGG" id="bacg:D2962_06190"/>
<reference evidence="1 2" key="1">
    <citation type="submission" date="2018-10" db="EMBL/GenBank/DDBJ databases">
        <authorList>
            <person name="Zhang X."/>
        </authorList>
    </citation>
    <scope>NUCLEOTIDE SEQUENCE [LARGE SCALE GENOMIC DNA]</scope>
    <source>
        <strain evidence="1 2">SK-G1</strain>
    </source>
</reference>
<dbReference type="AlphaFoldDB" id="A0A3G2R4G5"/>
<protein>
    <recommendedName>
        <fullName evidence="3">IraD/Gp25-like domain-containing protein</fullName>
    </recommendedName>
</protein>
<dbReference type="Gene3D" id="3.10.450.40">
    <property type="match status" value="1"/>
</dbReference>
<dbReference type="RefSeq" id="WP_122014496.1">
    <property type="nucleotide sequence ID" value="NZ_CP033169.1"/>
</dbReference>